<feature type="region of interest" description="Disordered" evidence="4">
    <location>
        <begin position="97"/>
        <end position="119"/>
    </location>
</feature>
<dbReference type="EMBL" id="AWWV01011424">
    <property type="protein sequence ID" value="OMO72419.1"/>
    <property type="molecule type" value="Genomic_DNA"/>
</dbReference>
<name>A0A1R3HPV4_COCAP</name>
<dbReference type="Proteomes" id="UP000188268">
    <property type="component" value="Unassembled WGS sequence"/>
</dbReference>
<evidence type="ECO:0000313" key="6">
    <source>
        <dbReference type="Proteomes" id="UP000188268"/>
    </source>
</evidence>
<sequence length="119" mass="13081">MRKGFHVLMSRSGAALIVDEEINIATPASADKFGEGSFTVFAVQGEEAQRFVIELDNLTNPAFLSLLEQAQEEYGNHQQGALSLPCHPEELQKILEDWKAEQPDAEGWDSGNATSIEGY</sequence>
<dbReference type="Gramene" id="OMO72419">
    <property type="protein sequence ID" value="OMO72419"/>
    <property type="gene ID" value="CCACVL1_17813"/>
</dbReference>
<reference evidence="5 6" key="1">
    <citation type="submission" date="2013-09" db="EMBL/GenBank/DDBJ databases">
        <title>Corchorus capsularis genome sequencing.</title>
        <authorList>
            <person name="Alam M."/>
            <person name="Haque M.S."/>
            <person name="Islam M.S."/>
            <person name="Emdad E.M."/>
            <person name="Islam M.M."/>
            <person name="Ahmed B."/>
            <person name="Halim A."/>
            <person name="Hossen Q.M.M."/>
            <person name="Hossain M.Z."/>
            <person name="Ahmed R."/>
            <person name="Khan M.M."/>
            <person name="Islam R."/>
            <person name="Rashid M.M."/>
            <person name="Khan S.A."/>
            <person name="Rahman M.S."/>
            <person name="Alam M."/>
        </authorList>
    </citation>
    <scope>NUCLEOTIDE SEQUENCE [LARGE SCALE GENOMIC DNA]</scope>
    <source>
        <strain evidence="6">cv. CVL-1</strain>
        <tissue evidence="5">Whole seedling</tissue>
    </source>
</reference>
<keyword evidence="6" id="KW-1185">Reference proteome</keyword>
<organism evidence="5 6">
    <name type="scientific">Corchorus capsularis</name>
    <name type="common">Jute</name>
    <dbReference type="NCBI Taxonomy" id="210143"/>
    <lineage>
        <taxon>Eukaryota</taxon>
        <taxon>Viridiplantae</taxon>
        <taxon>Streptophyta</taxon>
        <taxon>Embryophyta</taxon>
        <taxon>Tracheophyta</taxon>
        <taxon>Spermatophyta</taxon>
        <taxon>Magnoliopsida</taxon>
        <taxon>eudicotyledons</taxon>
        <taxon>Gunneridae</taxon>
        <taxon>Pentapetalae</taxon>
        <taxon>rosids</taxon>
        <taxon>malvids</taxon>
        <taxon>Malvales</taxon>
        <taxon>Malvaceae</taxon>
        <taxon>Grewioideae</taxon>
        <taxon>Apeibeae</taxon>
        <taxon>Corchorus</taxon>
    </lineage>
</organism>
<protein>
    <submittedName>
        <fullName evidence="5">Auxin responsive SAUR protein</fullName>
    </submittedName>
</protein>
<dbReference type="Pfam" id="PF02519">
    <property type="entry name" value="Auxin_inducible"/>
    <property type="match status" value="1"/>
</dbReference>
<dbReference type="PANTHER" id="PTHR31374:SF157">
    <property type="entry name" value="AUXIN-RESPONSIVE PROTEIN SAUR36-LIKE"/>
    <property type="match status" value="1"/>
</dbReference>
<dbReference type="AlphaFoldDB" id="A0A1R3HPV4"/>
<gene>
    <name evidence="5" type="ORF">CCACVL1_17813</name>
</gene>
<comment type="similarity">
    <text evidence="1">Belongs to the ARG7 family.</text>
</comment>
<evidence type="ECO:0000256" key="2">
    <source>
        <dbReference type="ARBA" id="ARBA00022473"/>
    </source>
</evidence>
<dbReference type="OMA" id="AQEEYGN"/>
<evidence type="ECO:0000313" key="5">
    <source>
        <dbReference type="EMBL" id="OMO72419.1"/>
    </source>
</evidence>
<dbReference type="GO" id="GO:0009733">
    <property type="term" value="P:response to auxin"/>
    <property type="evidence" value="ECO:0007669"/>
    <property type="project" value="InterPro"/>
</dbReference>
<keyword evidence="2" id="KW-0217">Developmental protein</keyword>
<dbReference type="OrthoDB" id="1930622at2759"/>
<dbReference type="PANTHER" id="PTHR31374">
    <property type="entry name" value="AUXIN-INDUCED PROTEIN-LIKE-RELATED"/>
    <property type="match status" value="1"/>
</dbReference>
<evidence type="ECO:0000256" key="3">
    <source>
        <dbReference type="ARBA" id="ARBA00022604"/>
    </source>
</evidence>
<dbReference type="InterPro" id="IPR003676">
    <property type="entry name" value="SAUR_fam"/>
</dbReference>
<evidence type="ECO:0000256" key="4">
    <source>
        <dbReference type="SAM" id="MobiDB-lite"/>
    </source>
</evidence>
<dbReference type="STRING" id="210143.A0A1R3HPV4"/>
<evidence type="ECO:0000256" key="1">
    <source>
        <dbReference type="ARBA" id="ARBA00006974"/>
    </source>
</evidence>
<proteinExistence type="inferred from homology"/>
<comment type="caution">
    <text evidence="5">The sequence shown here is derived from an EMBL/GenBank/DDBJ whole genome shotgun (WGS) entry which is preliminary data.</text>
</comment>
<keyword evidence="3" id="KW-0341">Growth regulation</keyword>
<accession>A0A1R3HPV4</accession>